<feature type="chain" id="PRO_5046511955" description="SnoaL-like domain-containing protein" evidence="1">
    <location>
        <begin position="21"/>
        <end position="196"/>
    </location>
</feature>
<evidence type="ECO:0000256" key="1">
    <source>
        <dbReference type="SAM" id="SignalP"/>
    </source>
</evidence>
<proteinExistence type="predicted"/>
<dbReference type="InterPro" id="IPR032710">
    <property type="entry name" value="NTF2-like_dom_sf"/>
</dbReference>
<dbReference type="EMBL" id="JAYFUL010000014">
    <property type="protein sequence ID" value="MEA5258245.1"/>
    <property type="molecule type" value="Genomic_DNA"/>
</dbReference>
<organism evidence="2 3">
    <name type="scientific">Arcicella aquatica</name>
    <dbReference type="NCBI Taxonomy" id="217141"/>
    <lineage>
        <taxon>Bacteria</taxon>
        <taxon>Pseudomonadati</taxon>
        <taxon>Bacteroidota</taxon>
        <taxon>Cytophagia</taxon>
        <taxon>Cytophagales</taxon>
        <taxon>Flectobacillaceae</taxon>
        <taxon>Arcicella</taxon>
    </lineage>
</organism>
<name>A0ABU5QMW4_9BACT</name>
<gene>
    <name evidence="2" type="ORF">VB264_10680</name>
</gene>
<evidence type="ECO:0000313" key="3">
    <source>
        <dbReference type="Proteomes" id="UP001304671"/>
    </source>
</evidence>
<keyword evidence="3" id="KW-1185">Reference proteome</keyword>
<feature type="signal peptide" evidence="1">
    <location>
        <begin position="1"/>
        <end position="20"/>
    </location>
</feature>
<sequence>MNLRFLLLVACLLCLNDTFAQNITSPEEQGQIKQVIADEANYFNARNFEKWSLCFRQTAQTYWAVVDKELTAQQENWDNISKFVIIYFGQNPKVTKASYTRENFNFRKVNPTYVWLSFDQTKTIDGKKIATKELRIMELIKGEWKIVNRTGFSVNTEKKEISIEKKDEKAKADKNWKTEVLDKAEKKLKETKPTKQ</sequence>
<dbReference type="Gene3D" id="3.10.450.50">
    <property type="match status" value="1"/>
</dbReference>
<evidence type="ECO:0008006" key="4">
    <source>
        <dbReference type="Google" id="ProtNLM"/>
    </source>
</evidence>
<dbReference type="SUPFAM" id="SSF54427">
    <property type="entry name" value="NTF2-like"/>
    <property type="match status" value="1"/>
</dbReference>
<protein>
    <recommendedName>
        <fullName evidence="4">SnoaL-like domain-containing protein</fullName>
    </recommendedName>
</protein>
<dbReference type="Proteomes" id="UP001304671">
    <property type="component" value="Unassembled WGS sequence"/>
</dbReference>
<keyword evidence="1" id="KW-0732">Signal</keyword>
<reference evidence="2 3" key="1">
    <citation type="submission" date="2023-12" db="EMBL/GenBank/DDBJ databases">
        <title>Novel species of the genus Arcicella isolated from rivers.</title>
        <authorList>
            <person name="Lu H."/>
        </authorList>
    </citation>
    <scope>NUCLEOTIDE SEQUENCE [LARGE SCALE GENOMIC DNA]</scope>
    <source>
        <strain evidence="2 3">LMG 21963</strain>
    </source>
</reference>
<accession>A0ABU5QMW4</accession>
<dbReference type="RefSeq" id="WP_323249201.1">
    <property type="nucleotide sequence ID" value="NZ_JAYFUL010000014.1"/>
</dbReference>
<comment type="caution">
    <text evidence="2">The sequence shown here is derived from an EMBL/GenBank/DDBJ whole genome shotgun (WGS) entry which is preliminary data.</text>
</comment>
<evidence type="ECO:0000313" key="2">
    <source>
        <dbReference type="EMBL" id="MEA5258245.1"/>
    </source>
</evidence>